<sequence>MPEAVTSLPCNRRLHISYSKARYPSYIIIFRQASQILAPVVEYYYSTELLEYLSFQLAIFTGLHNNSTNAKMEHQLIVGHLLRLCRLLNGSIPPRCLCNSESTSRIMQLPIIGDITSRPGLSLCLRSIFPASMECANATVPEGIRVSYYKTSRLFSVSSGF</sequence>
<organism evidence="1 2">
    <name type="scientific">Heliocybe sulcata</name>
    <dbReference type="NCBI Taxonomy" id="5364"/>
    <lineage>
        <taxon>Eukaryota</taxon>
        <taxon>Fungi</taxon>
        <taxon>Dikarya</taxon>
        <taxon>Basidiomycota</taxon>
        <taxon>Agaricomycotina</taxon>
        <taxon>Agaricomycetes</taxon>
        <taxon>Gloeophyllales</taxon>
        <taxon>Gloeophyllaceae</taxon>
        <taxon>Heliocybe</taxon>
    </lineage>
</organism>
<reference evidence="1 2" key="1">
    <citation type="journal article" date="2019" name="Nat. Ecol. Evol.">
        <title>Megaphylogeny resolves global patterns of mushroom evolution.</title>
        <authorList>
            <person name="Varga T."/>
            <person name="Krizsan K."/>
            <person name="Foldi C."/>
            <person name="Dima B."/>
            <person name="Sanchez-Garcia M."/>
            <person name="Sanchez-Ramirez S."/>
            <person name="Szollosi G.J."/>
            <person name="Szarkandi J.G."/>
            <person name="Papp V."/>
            <person name="Albert L."/>
            <person name="Andreopoulos W."/>
            <person name="Angelini C."/>
            <person name="Antonin V."/>
            <person name="Barry K.W."/>
            <person name="Bougher N.L."/>
            <person name="Buchanan P."/>
            <person name="Buyck B."/>
            <person name="Bense V."/>
            <person name="Catcheside P."/>
            <person name="Chovatia M."/>
            <person name="Cooper J."/>
            <person name="Damon W."/>
            <person name="Desjardin D."/>
            <person name="Finy P."/>
            <person name="Geml J."/>
            <person name="Haridas S."/>
            <person name="Hughes K."/>
            <person name="Justo A."/>
            <person name="Karasinski D."/>
            <person name="Kautmanova I."/>
            <person name="Kiss B."/>
            <person name="Kocsube S."/>
            <person name="Kotiranta H."/>
            <person name="LaButti K.M."/>
            <person name="Lechner B.E."/>
            <person name="Liimatainen K."/>
            <person name="Lipzen A."/>
            <person name="Lukacs Z."/>
            <person name="Mihaltcheva S."/>
            <person name="Morgado L.N."/>
            <person name="Niskanen T."/>
            <person name="Noordeloos M.E."/>
            <person name="Ohm R.A."/>
            <person name="Ortiz-Santana B."/>
            <person name="Ovrebo C."/>
            <person name="Racz N."/>
            <person name="Riley R."/>
            <person name="Savchenko A."/>
            <person name="Shiryaev A."/>
            <person name="Soop K."/>
            <person name="Spirin V."/>
            <person name="Szebenyi C."/>
            <person name="Tomsovsky M."/>
            <person name="Tulloss R.E."/>
            <person name="Uehling J."/>
            <person name="Grigoriev I.V."/>
            <person name="Vagvolgyi C."/>
            <person name="Papp T."/>
            <person name="Martin F.M."/>
            <person name="Miettinen O."/>
            <person name="Hibbett D.S."/>
            <person name="Nagy L.G."/>
        </authorList>
    </citation>
    <scope>NUCLEOTIDE SEQUENCE [LARGE SCALE GENOMIC DNA]</scope>
    <source>
        <strain evidence="1 2">OMC1185</strain>
    </source>
</reference>
<gene>
    <name evidence="1" type="ORF">OE88DRAFT_322441</name>
</gene>
<keyword evidence="2" id="KW-1185">Reference proteome</keyword>
<dbReference type="AlphaFoldDB" id="A0A5C3MX71"/>
<dbReference type="EMBL" id="ML213514">
    <property type="protein sequence ID" value="TFK50129.1"/>
    <property type="molecule type" value="Genomic_DNA"/>
</dbReference>
<name>A0A5C3MX71_9AGAM</name>
<dbReference type="Proteomes" id="UP000305948">
    <property type="component" value="Unassembled WGS sequence"/>
</dbReference>
<evidence type="ECO:0000313" key="2">
    <source>
        <dbReference type="Proteomes" id="UP000305948"/>
    </source>
</evidence>
<evidence type="ECO:0000313" key="1">
    <source>
        <dbReference type="EMBL" id="TFK50129.1"/>
    </source>
</evidence>
<proteinExistence type="predicted"/>
<protein>
    <submittedName>
        <fullName evidence="1">Uncharacterized protein</fullName>
    </submittedName>
</protein>
<accession>A0A5C3MX71</accession>